<proteinExistence type="predicted"/>
<evidence type="ECO:0000313" key="2">
    <source>
        <dbReference type="Proteomes" id="UP001308005"/>
    </source>
</evidence>
<organism evidence="1 2">
    <name type="scientific">Candidatus Thiothrix phosphatis</name>
    <dbReference type="NCBI Taxonomy" id="3112415"/>
    <lineage>
        <taxon>Bacteria</taxon>
        <taxon>Pseudomonadati</taxon>
        <taxon>Pseudomonadota</taxon>
        <taxon>Gammaproteobacteria</taxon>
        <taxon>Thiotrichales</taxon>
        <taxon>Thiotrichaceae</taxon>
        <taxon>Thiothrix</taxon>
    </lineage>
</organism>
<reference evidence="1 2" key="2">
    <citation type="submission" date="2024-01" db="EMBL/GenBank/DDBJ databases">
        <authorList>
            <person name="Xie X."/>
        </authorList>
    </citation>
    <scope>NUCLEOTIDE SEQUENCE [LARGE SCALE GENOMIC DNA]</scope>
    <source>
        <strain evidence="1">SCUT-1</strain>
    </source>
</reference>
<dbReference type="RefSeq" id="WP_324693343.1">
    <property type="nucleotide sequence ID" value="NZ_JAYMYJ010000030.1"/>
</dbReference>
<dbReference type="Proteomes" id="UP001308005">
    <property type="component" value="Unassembled WGS sequence"/>
</dbReference>
<gene>
    <name evidence="1" type="ORF">VSS37_03860</name>
</gene>
<sequence length="125" mass="14280">MGKKSDRTVRRRQDAVKRRVDFLSLFLPKTLDIIIESGMFENRQNEGNYSQPAIKRLESFISSENLPDNDKLKIEAAILIDVIVGMLWGEIHAVGEMQQARLKEITLAFVSKYVRTILEEEGVAT</sequence>
<comment type="caution">
    <text evidence="1">The sequence shown here is derived from an EMBL/GenBank/DDBJ whole genome shotgun (WGS) entry which is preliminary data.</text>
</comment>
<dbReference type="EMBL" id="JAYMYJ010000030">
    <property type="protein sequence ID" value="MEB4590107.1"/>
    <property type="molecule type" value="Genomic_DNA"/>
</dbReference>
<reference evidence="2" key="1">
    <citation type="submission" date="2023-07" db="EMBL/GenBank/DDBJ databases">
        <title>The carbon used by Thiothrix.</title>
        <authorList>
            <person name="Chen L."/>
        </authorList>
    </citation>
    <scope>NUCLEOTIDE SEQUENCE [LARGE SCALE GENOMIC DNA]</scope>
</reference>
<keyword evidence="2" id="KW-1185">Reference proteome</keyword>
<protein>
    <submittedName>
        <fullName evidence="1">Uncharacterized protein</fullName>
    </submittedName>
</protein>
<name>A0ABU6CVJ9_9GAMM</name>
<evidence type="ECO:0000313" key="1">
    <source>
        <dbReference type="EMBL" id="MEB4590107.1"/>
    </source>
</evidence>
<accession>A0ABU6CVJ9</accession>